<organism evidence="2 3">
    <name type="scientific">Opisthorchis viverrini</name>
    <name type="common">Southeast Asian liver fluke</name>
    <dbReference type="NCBI Taxonomy" id="6198"/>
    <lineage>
        <taxon>Eukaryota</taxon>
        <taxon>Metazoa</taxon>
        <taxon>Spiralia</taxon>
        <taxon>Lophotrochozoa</taxon>
        <taxon>Platyhelminthes</taxon>
        <taxon>Trematoda</taxon>
        <taxon>Digenea</taxon>
        <taxon>Opisthorchiida</taxon>
        <taxon>Opisthorchiata</taxon>
        <taxon>Opisthorchiidae</taxon>
        <taxon>Opisthorchis</taxon>
    </lineage>
</organism>
<feature type="coiled-coil region" evidence="1">
    <location>
        <begin position="46"/>
        <end position="73"/>
    </location>
</feature>
<dbReference type="EMBL" id="KL617598">
    <property type="protein sequence ID" value="KER18022.1"/>
    <property type="molecule type" value="Genomic_DNA"/>
</dbReference>
<keyword evidence="1" id="KW-0175">Coiled coil</keyword>
<dbReference type="CTD" id="20330516"/>
<dbReference type="AlphaFoldDB" id="A0A074YXW6"/>
<sequence length="90" mass="10274">LKDELQNALSLALQCVDPGESCKTEELLKSFNTVLTSADEVRRNYVRRLCTKLVSLESEKRELEAECVRLKGGTYLECEKIPFDVSFPYL</sequence>
<evidence type="ECO:0000256" key="1">
    <source>
        <dbReference type="SAM" id="Coils"/>
    </source>
</evidence>
<protein>
    <submittedName>
        <fullName evidence="2">Uncharacterized protein</fullName>
    </submittedName>
</protein>
<evidence type="ECO:0000313" key="3">
    <source>
        <dbReference type="Proteomes" id="UP000054324"/>
    </source>
</evidence>
<feature type="non-terminal residue" evidence="2">
    <location>
        <position position="1"/>
    </location>
</feature>
<keyword evidence="3" id="KW-1185">Reference proteome</keyword>
<dbReference type="GeneID" id="20330516"/>
<dbReference type="Proteomes" id="UP000054324">
    <property type="component" value="Unassembled WGS sequence"/>
</dbReference>
<reference evidence="2 3" key="1">
    <citation type="submission" date="2013-11" db="EMBL/GenBank/DDBJ databases">
        <title>Opisthorchis viverrini - life in the bile duct.</title>
        <authorList>
            <person name="Young N.D."/>
            <person name="Nagarajan N."/>
            <person name="Lin S.J."/>
            <person name="Korhonen P.K."/>
            <person name="Jex A.R."/>
            <person name="Hall R.S."/>
            <person name="Safavi-Hemami H."/>
            <person name="Kaewkong W."/>
            <person name="Bertrand D."/>
            <person name="Gao S."/>
            <person name="Seet Q."/>
            <person name="Wongkham S."/>
            <person name="Teh B.T."/>
            <person name="Wongkham C."/>
            <person name="Intapan P.M."/>
            <person name="Maleewong W."/>
            <person name="Yang X."/>
            <person name="Hu M."/>
            <person name="Wang Z."/>
            <person name="Hofmann A."/>
            <person name="Sternberg P.W."/>
            <person name="Tan P."/>
            <person name="Wang J."/>
            <person name="Gasser R.B."/>
        </authorList>
    </citation>
    <scope>NUCLEOTIDE SEQUENCE [LARGE SCALE GENOMIC DNA]</scope>
</reference>
<evidence type="ECO:0000313" key="2">
    <source>
        <dbReference type="EMBL" id="KER18022.1"/>
    </source>
</evidence>
<proteinExistence type="predicted"/>
<name>A0A074YXW6_OPIVI</name>
<dbReference type="KEGG" id="ovi:T265_16351"/>
<accession>A0A074YXW6</accession>
<feature type="non-terminal residue" evidence="2">
    <location>
        <position position="90"/>
    </location>
</feature>
<dbReference type="OrthoDB" id="6270872at2759"/>
<gene>
    <name evidence="2" type="ORF">T265_16351</name>
</gene>
<dbReference type="RefSeq" id="XP_009178231.1">
    <property type="nucleotide sequence ID" value="XM_009179967.1"/>
</dbReference>